<dbReference type="Pfam" id="PF02643">
    <property type="entry name" value="DUF192"/>
    <property type="match status" value="1"/>
</dbReference>
<dbReference type="InterPro" id="IPR038695">
    <property type="entry name" value="Saro_0823-like_sf"/>
</dbReference>
<keyword evidence="1" id="KW-0812">Transmembrane</keyword>
<gene>
    <name evidence="2" type="ORF">UU55_C0015G0020</name>
</gene>
<dbReference type="AlphaFoldDB" id="A0A0G0YPX7"/>
<dbReference type="Proteomes" id="UP000033947">
    <property type="component" value="Unassembled WGS sequence"/>
</dbReference>
<dbReference type="EMBL" id="LCBB01000015">
    <property type="protein sequence ID" value="KKS02413.1"/>
    <property type="molecule type" value="Genomic_DNA"/>
</dbReference>
<evidence type="ECO:0000256" key="1">
    <source>
        <dbReference type="SAM" id="Phobius"/>
    </source>
</evidence>
<proteinExistence type="predicted"/>
<evidence type="ECO:0000313" key="3">
    <source>
        <dbReference type="Proteomes" id="UP000033947"/>
    </source>
</evidence>
<dbReference type="InterPro" id="IPR003795">
    <property type="entry name" value="DUF192"/>
</dbReference>
<keyword evidence="1" id="KW-0472">Membrane</keyword>
<keyword evidence="1" id="KW-1133">Transmembrane helix</keyword>
<comment type="caution">
    <text evidence="2">The sequence shown here is derived from an EMBL/GenBank/DDBJ whole genome shotgun (WGS) entry which is preliminary data.</text>
</comment>
<dbReference type="PANTHER" id="PTHR37953">
    <property type="entry name" value="UPF0127 PROTEIN MJ1496"/>
    <property type="match status" value="1"/>
</dbReference>
<feature type="transmembrane region" description="Helical" evidence="1">
    <location>
        <begin position="6"/>
        <end position="26"/>
    </location>
</feature>
<organism evidence="2 3">
    <name type="scientific">candidate division WWE3 bacterium GW2011_GWC2_41_23</name>
    <dbReference type="NCBI Taxonomy" id="1619123"/>
    <lineage>
        <taxon>Bacteria</taxon>
        <taxon>Katanobacteria</taxon>
    </lineage>
</organism>
<sequence>MFKQSLPYVALAIVLGLGVYLASITLKGDVPLTPGAKYYTVKFGEDVTLRTEVAETKDELKNGLMNREKLPKNTGMLFIFGIEYKYSFWMKNTLIPLDIIWINERMEVVDIAREVPPCVTEECPSYTPQYPAKYVVETPAKWSVWKKIYPSMKVRIYREDGAQL</sequence>
<reference evidence="2 3" key="1">
    <citation type="journal article" date="2015" name="Nature">
        <title>rRNA introns, odd ribosomes, and small enigmatic genomes across a large radiation of phyla.</title>
        <authorList>
            <person name="Brown C.T."/>
            <person name="Hug L.A."/>
            <person name="Thomas B.C."/>
            <person name="Sharon I."/>
            <person name="Castelle C.J."/>
            <person name="Singh A."/>
            <person name="Wilkins M.J."/>
            <person name="Williams K.H."/>
            <person name="Banfield J.F."/>
        </authorList>
    </citation>
    <scope>NUCLEOTIDE SEQUENCE [LARGE SCALE GENOMIC DNA]</scope>
</reference>
<accession>A0A0G0YPX7</accession>
<evidence type="ECO:0008006" key="4">
    <source>
        <dbReference type="Google" id="ProtNLM"/>
    </source>
</evidence>
<evidence type="ECO:0000313" key="2">
    <source>
        <dbReference type="EMBL" id="KKS02413.1"/>
    </source>
</evidence>
<dbReference type="Gene3D" id="2.60.120.1140">
    <property type="entry name" value="Protein of unknown function DUF192"/>
    <property type="match status" value="1"/>
</dbReference>
<protein>
    <recommendedName>
        <fullName evidence="4">DUF192 domain-containing protein</fullName>
    </recommendedName>
</protein>
<name>A0A0G0YPX7_UNCKA</name>
<dbReference type="PANTHER" id="PTHR37953:SF1">
    <property type="entry name" value="UPF0127 PROTEIN MJ1496"/>
    <property type="match status" value="1"/>
</dbReference>